<dbReference type="Pfam" id="PF01903">
    <property type="entry name" value="CbiX"/>
    <property type="match status" value="2"/>
</dbReference>
<protein>
    <recommendedName>
        <fullName evidence="5">Sirohydrochlorin ferrochelatase</fullName>
    </recommendedName>
</protein>
<dbReference type="AlphaFoldDB" id="I0UYJ8"/>
<evidence type="ECO:0008006" key="5">
    <source>
        <dbReference type="Google" id="ProtNLM"/>
    </source>
</evidence>
<name>I0UYJ8_9PSEU</name>
<keyword evidence="4" id="KW-1185">Reference proteome</keyword>
<keyword evidence="2" id="KW-0456">Lyase</keyword>
<evidence type="ECO:0000256" key="2">
    <source>
        <dbReference type="ARBA" id="ARBA00023239"/>
    </source>
</evidence>
<evidence type="ECO:0000313" key="4">
    <source>
        <dbReference type="Proteomes" id="UP000004691"/>
    </source>
</evidence>
<dbReference type="eggNOG" id="COG2138">
    <property type="taxonomic scope" value="Bacteria"/>
</dbReference>
<evidence type="ECO:0000313" key="3">
    <source>
        <dbReference type="EMBL" id="EID52951.1"/>
    </source>
</evidence>
<dbReference type="CDD" id="cd03416">
    <property type="entry name" value="CbiX_SirB_N"/>
    <property type="match status" value="1"/>
</dbReference>
<reference evidence="3 4" key="1">
    <citation type="submission" date="2012-01" db="EMBL/GenBank/DDBJ databases">
        <title>Improved High-Quality Draft sequence of Saccharomonospora xinjiangensis XJ-54.</title>
        <authorList>
            <consortium name="US DOE Joint Genome Institute"/>
            <person name="Lucas S."/>
            <person name="Han J."/>
            <person name="Lapidus A."/>
            <person name="Cheng J.-F."/>
            <person name="Goodwin L."/>
            <person name="Pitluck S."/>
            <person name="Peters L."/>
            <person name="Mikhailova N."/>
            <person name="Teshima H."/>
            <person name="Detter J.C."/>
            <person name="Han C."/>
            <person name="Tapia R."/>
            <person name="Land M."/>
            <person name="Hauser L."/>
            <person name="Kyrpides N."/>
            <person name="Ivanova N."/>
            <person name="Pagani I."/>
            <person name="Brambilla E.-M."/>
            <person name="Klenk H.-P."/>
            <person name="Woyke T."/>
        </authorList>
    </citation>
    <scope>NUCLEOTIDE SEQUENCE [LARGE SCALE GENOMIC DNA]</scope>
    <source>
        <strain evidence="3 4">XJ-54</strain>
    </source>
</reference>
<dbReference type="Proteomes" id="UP000004691">
    <property type="component" value="Unassembled WGS sequence"/>
</dbReference>
<dbReference type="PANTHER" id="PTHR33542:SF5">
    <property type="entry name" value="FERROCHELATASE CHE1"/>
    <property type="match status" value="1"/>
</dbReference>
<dbReference type="PANTHER" id="PTHR33542">
    <property type="entry name" value="SIROHYDROCHLORIN FERROCHELATASE, CHLOROPLASTIC"/>
    <property type="match status" value="1"/>
</dbReference>
<dbReference type="RefSeq" id="WP_006237057.1">
    <property type="nucleotide sequence ID" value="NZ_JH636049.1"/>
</dbReference>
<dbReference type="Gene3D" id="3.40.50.1400">
    <property type="match status" value="2"/>
</dbReference>
<dbReference type="SUPFAM" id="SSF53800">
    <property type="entry name" value="Chelatase"/>
    <property type="match status" value="1"/>
</dbReference>
<dbReference type="InterPro" id="IPR002762">
    <property type="entry name" value="CbiX-like"/>
</dbReference>
<dbReference type="InterPro" id="IPR050963">
    <property type="entry name" value="Sirohydro_Cobaltochel/CbiX"/>
</dbReference>
<dbReference type="GO" id="GO:0016829">
    <property type="term" value="F:lyase activity"/>
    <property type="evidence" value="ECO:0007669"/>
    <property type="project" value="UniProtKB-KW"/>
</dbReference>
<organism evidence="3 4">
    <name type="scientific">Saccharomonospora xinjiangensis XJ-54</name>
    <dbReference type="NCBI Taxonomy" id="882086"/>
    <lineage>
        <taxon>Bacteria</taxon>
        <taxon>Bacillati</taxon>
        <taxon>Actinomycetota</taxon>
        <taxon>Actinomycetes</taxon>
        <taxon>Pseudonocardiales</taxon>
        <taxon>Pseudonocardiaceae</taxon>
        <taxon>Saccharomonospora</taxon>
    </lineage>
</organism>
<accession>I0UYJ8</accession>
<dbReference type="HOGENOM" id="CLU_056929_3_0_11"/>
<gene>
    <name evidence="3" type="ORF">SacxiDRAFT_0682</name>
</gene>
<proteinExistence type="predicted"/>
<keyword evidence="1" id="KW-0479">Metal-binding</keyword>
<evidence type="ECO:0000256" key="1">
    <source>
        <dbReference type="ARBA" id="ARBA00022723"/>
    </source>
</evidence>
<sequence length="260" mass="26859">MTGRAALVVAAHGSRDDRSPATVRDLAGVLRRLAPDLVVREAFLDLSEPRVDEVLTGLHEQGHRRAVVVPLLLACAYHARVDLPAIVAGATSRLRSSQVTVAGVLGPEAGIQQVALDRLTEAGADLGDPELGVVLAAVGTSSAPANTAVAALARDWQRRYGCLVSPAFASAARPDVPSALRTLRAGGARRFALASWFLAPGLLPERVARLARNAEPGVLVAAPLGADVRVADVVLRRYADAAADADADAAADADADADAQ</sequence>
<dbReference type="GO" id="GO:0046872">
    <property type="term" value="F:metal ion binding"/>
    <property type="evidence" value="ECO:0007669"/>
    <property type="project" value="UniProtKB-KW"/>
</dbReference>
<dbReference type="EMBL" id="JH636049">
    <property type="protein sequence ID" value="EID52951.1"/>
    <property type="molecule type" value="Genomic_DNA"/>
</dbReference>
<dbReference type="STRING" id="882086.SacxiDRAFT_0682"/>
<dbReference type="OrthoDB" id="482456at2"/>